<evidence type="ECO:0000313" key="3">
    <source>
        <dbReference type="Proteomes" id="UP000004474"/>
    </source>
</evidence>
<dbReference type="STRING" id="1210046.B277_08899"/>
<comment type="caution">
    <text evidence="2">The sequence shown here is derived from an EMBL/GenBank/DDBJ whole genome shotgun (WGS) entry which is preliminary data.</text>
</comment>
<keyword evidence="1" id="KW-1133">Transmembrane helix</keyword>
<reference evidence="2 3" key="1">
    <citation type="journal article" date="2012" name="J. Bacteriol.">
        <title>Genome Sequence of Janibacter hoylei MTCC8307, Isolated from the Stratospheric Air.</title>
        <authorList>
            <person name="Pawar S.P."/>
            <person name="Dhotre D.P."/>
            <person name="Shetty S.A."/>
            <person name="Chowdhury S.P."/>
            <person name="Chaudhari B.L."/>
            <person name="Shouche Y.S."/>
        </authorList>
    </citation>
    <scope>NUCLEOTIDE SEQUENCE [LARGE SCALE GENOMIC DNA]</scope>
    <source>
        <strain evidence="2 3">PVAS-1</strain>
    </source>
</reference>
<dbReference type="EMBL" id="ALWX01000039">
    <property type="protein sequence ID" value="EKA61179.1"/>
    <property type="molecule type" value="Genomic_DNA"/>
</dbReference>
<protein>
    <submittedName>
        <fullName evidence="2">Uncharacterized protein</fullName>
    </submittedName>
</protein>
<evidence type="ECO:0000256" key="1">
    <source>
        <dbReference type="SAM" id="Phobius"/>
    </source>
</evidence>
<accession>K1DXQ9</accession>
<dbReference type="AlphaFoldDB" id="K1DXQ9"/>
<name>K1DXQ9_9MICO</name>
<proteinExistence type="predicted"/>
<keyword evidence="1" id="KW-0472">Membrane</keyword>
<sequence>MDVREPDDAAEPFVLAAVFFAVVVVAFFFGVDCWAALRVARARGVGRAGPAWSSAAVTPTKDW</sequence>
<feature type="transmembrane region" description="Helical" evidence="1">
    <location>
        <begin position="12"/>
        <end position="37"/>
    </location>
</feature>
<organism evidence="2 3">
    <name type="scientific">Janibacter hoylei PVAS-1</name>
    <dbReference type="NCBI Taxonomy" id="1210046"/>
    <lineage>
        <taxon>Bacteria</taxon>
        <taxon>Bacillati</taxon>
        <taxon>Actinomycetota</taxon>
        <taxon>Actinomycetes</taxon>
        <taxon>Micrococcales</taxon>
        <taxon>Intrasporangiaceae</taxon>
        <taxon>Janibacter</taxon>
    </lineage>
</organism>
<gene>
    <name evidence="2" type="ORF">B277_08899</name>
</gene>
<dbReference type="Proteomes" id="UP000004474">
    <property type="component" value="Unassembled WGS sequence"/>
</dbReference>
<keyword evidence="1" id="KW-0812">Transmembrane</keyword>
<evidence type="ECO:0000313" key="2">
    <source>
        <dbReference type="EMBL" id="EKA61179.1"/>
    </source>
</evidence>